<proteinExistence type="predicted"/>
<dbReference type="PANTHER" id="PTHR22916">
    <property type="entry name" value="GLYCOSYLTRANSFERASE"/>
    <property type="match status" value="1"/>
</dbReference>
<dbReference type="InterPro" id="IPR029044">
    <property type="entry name" value="Nucleotide-diphossugar_trans"/>
</dbReference>
<keyword evidence="2" id="KW-0808">Transferase</keyword>
<evidence type="ECO:0000313" key="3">
    <source>
        <dbReference type="Proteomes" id="UP000001933"/>
    </source>
</evidence>
<evidence type="ECO:0000313" key="2">
    <source>
        <dbReference type="EMBL" id="ABC78501.1"/>
    </source>
</evidence>
<dbReference type="InterPro" id="IPR001173">
    <property type="entry name" value="Glyco_trans_2-like"/>
</dbReference>
<keyword evidence="2" id="KW-0328">Glycosyltransferase</keyword>
<keyword evidence="3" id="KW-1185">Reference proteome</keyword>
<protein>
    <submittedName>
        <fullName evidence="2">Glycosyltransferase</fullName>
        <ecNumber evidence="2">2.4.1.-</ecNumber>
    </submittedName>
</protein>
<dbReference type="InParanoid" id="Q2LWP4"/>
<dbReference type="KEGG" id="sat:SYN_02658"/>
<dbReference type="Pfam" id="PF00535">
    <property type="entry name" value="Glycos_transf_2"/>
    <property type="match status" value="1"/>
</dbReference>
<dbReference type="AlphaFoldDB" id="Q2LWP4"/>
<reference evidence="2 3" key="1">
    <citation type="journal article" date="2007" name="Proc. Natl. Acad. Sci. U.S.A.">
        <title>The genome of Syntrophus aciditrophicus: life at the thermodynamic limit of microbial growth.</title>
        <authorList>
            <person name="McInerney M.J."/>
            <person name="Rohlin L."/>
            <person name="Mouttaki H."/>
            <person name="Kim U."/>
            <person name="Krupp R.S."/>
            <person name="Rios-Hernandez L."/>
            <person name="Sieber J."/>
            <person name="Struchtemeyer C.G."/>
            <person name="Bhattacharyya A."/>
            <person name="Campbell J.W."/>
            <person name="Gunsalus R.P."/>
        </authorList>
    </citation>
    <scope>NUCLEOTIDE SEQUENCE [LARGE SCALE GENOMIC DNA]</scope>
    <source>
        <strain evidence="2 3">SB</strain>
    </source>
</reference>
<feature type="domain" description="Glycosyltransferase 2-like" evidence="1">
    <location>
        <begin position="30"/>
        <end position="143"/>
    </location>
</feature>
<evidence type="ECO:0000259" key="1">
    <source>
        <dbReference type="Pfam" id="PF00535"/>
    </source>
</evidence>
<accession>Q2LWP4</accession>
<dbReference type="CAZy" id="GT2">
    <property type="family name" value="Glycosyltransferase Family 2"/>
</dbReference>
<dbReference type="EC" id="2.4.1.-" evidence="2"/>
<dbReference type="SUPFAM" id="SSF53448">
    <property type="entry name" value="Nucleotide-diphospho-sugar transferases"/>
    <property type="match status" value="1"/>
</dbReference>
<dbReference type="HOGENOM" id="CLU_855073_0_0_7"/>
<dbReference type="eggNOG" id="COG0463">
    <property type="taxonomic scope" value="Bacteria"/>
</dbReference>
<dbReference type="Proteomes" id="UP000001933">
    <property type="component" value="Chromosome"/>
</dbReference>
<dbReference type="STRING" id="56780.SYN_02658"/>
<dbReference type="EMBL" id="CP000252">
    <property type="protein sequence ID" value="ABC78501.1"/>
    <property type="molecule type" value="Genomic_DNA"/>
</dbReference>
<name>Q2LWP4_SYNAS</name>
<dbReference type="CDD" id="cd00761">
    <property type="entry name" value="Glyco_tranf_GTA_type"/>
    <property type="match status" value="1"/>
</dbReference>
<gene>
    <name evidence="2" type="ORF">SYN_02658</name>
</gene>
<sequence length="325" mass="37653">MTAISDSVCRVVQRFQEIFSVRGVKHPLVSVGLPTYNRPDGLHRTLMCITGQSYENLEIIVSDNCSSGDETYNVVNEFMKRDPRIAYFRQEQNKGPVANFKFVLEQSTGEYFMWAADDDEWDEHFIQYCTEEFSRLGEDFVAVMMEAQYFSHSGLYDFFPEGEAFYGSNLDDISDRLCHMLKNNYGNLYYSLFRRSALFEQNTSFFSAFELVSLNEIPLLLFVSTKGKLMVLPRVGLYKRTTDSTYAQAKWEIQGGKLPNPCGFRYFLGLPANFQYHKLALRDIQSVITLLKIDKPTKRAVSNMARRIIWAHFLGIVMSYKRPRI</sequence>
<dbReference type="GO" id="GO:0016758">
    <property type="term" value="F:hexosyltransferase activity"/>
    <property type="evidence" value="ECO:0007669"/>
    <property type="project" value="UniProtKB-ARBA"/>
</dbReference>
<dbReference type="Gene3D" id="3.90.550.10">
    <property type="entry name" value="Spore Coat Polysaccharide Biosynthesis Protein SpsA, Chain A"/>
    <property type="match status" value="1"/>
</dbReference>
<dbReference type="PANTHER" id="PTHR22916:SF3">
    <property type="entry name" value="UDP-GLCNAC:BETAGAL BETA-1,3-N-ACETYLGLUCOSAMINYLTRANSFERASE-LIKE PROTEIN 1"/>
    <property type="match status" value="1"/>
</dbReference>
<organism evidence="2 3">
    <name type="scientific">Syntrophus aciditrophicus (strain SB)</name>
    <dbReference type="NCBI Taxonomy" id="56780"/>
    <lineage>
        <taxon>Bacteria</taxon>
        <taxon>Pseudomonadati</taxon>
        <taxon>Thermodesulfobacteriota</taxon>
        <taxon>Syntrophia</taxon>
        <taxon>Syntrophales</taxon>
        <taxon>Syntrophaceae</taxon>
        <taxon>Syntrophus</taxon>
    </lineage>
</organism>